<gene>
    <name evidence="1" type="ORF">EPI10_010130</name>
</gene>
<dbReference type="GO" id="GO:0016746">
    <property type="term" value="F:acyltransferase activity"/>
    <property type="evidence" value="ECO:0007669"/>
    <property type="project" value="TreeGrafter"/>
</dbReference>
<proteinExistence type="predicted"/>
<dbReference type="InterPro" id="IPR051085">
    <property type="entry name" value="MB_O-acyltransferase"/>
</dbReference>
<name>A0A5B6UBE2_9ROSI</name>
<keyword evidence="2" id="KW-1185">Reference proteome</keyword>
<evidence type="ECO:0000313" key="2">
    <source>
        <dbReference type="Proteomes" id="UP000325315"/>
    </source>
</evidence>
<dbReference type="Proteomes" id="UP000325315">
    <property type="component" value="Unassembled WGS sequence"/>
</dbReference>
<dbReference type="GO" id="GO:0005783">
    <property type="term" value="C:endoplasmic reticulum"/>
    <property type="evidence" value="ECO:0007669"/>
    <property type="project" value="TreeGrafter"/>
</dbReference>
<protein>
    <submittedName>
        <fullName evidence="1">MBOAT family protein isoform 4</fullName>
    </submittedName>
</protein>
<dbReference type="EMBL" id="SMMG02000013">
    <property type="protein sequence ID" value="KAA3454177.1"/>
    <property type="molecule type" value="Genomic_DNA"/>
</dbReference>
<comment type="caution">
    <text evidence="1">The sequence shown here is derived from an EMBL/GenBank/DDBJ whole genome shotgun (WGS) entry which is preliminary data.</text>
</comment>
<organism evidence="1 2">
    <name type="scientific">Gossypium australe</name>
    <dbReference type="NCBI Taxonomy" id="47621"/>
    <lineage>
        <taxon>Eukaryota</taxon>
        <taxon>Viridiplantae</taxon>
        <taxon>Streptophyta</taxon>
        <taxon>Embryophyta</taxon>
        <taxon>Tracheophyta</taxon>
        <taxon>Spermatophyta</taxon>
        <taxon>Magnoliopsida</taxon>
        <taxon>eudicotyledons</taxon>
        <taxon>Gunneridae</taxon>
        <taxon>Pentapetalae</taxon>
        <taxon>rosids</taxon>
        <taxon>malvids</taxon>
        <taxon>Malvales</taxon>
        <taxon>Malvaceae</taxon>
        <taxon>Malvoideae</taxon>
        <taxon>Gossypium</taxon>
    </lineage>
</organism>
<sequence length="140" mass="15790">MTGLFNLPFFFSFSQAKGALDGFIFRELRAAGGTITITCLMVANLVGYVIGPSGFSWLISQFLSKEGLNVFGFMLLTFYVGTKKLLEIMIEIHATYNFAHLSYLWCETFAYCLRIKNFCMKGQMIPLHTDTLQAAQLLEL</sequence>
<accession>A0A5B6UBE2</accession>
<dbReference type="AlphaFoldDB" id="A0A5B6UBE2"/>
<reference evidence="2" key="1">
    <citation type="journal article" date="2019" name="Plant Biotechnol. J.">
        <title>Genome sequencing of the Australian wild diploid species Gossypium australe highlights disease resistance and delayed gland morphogenesis.</title>
        <authorList>
            <person name="Cai Y."/>
            <person name="Cai X."/>
            <person name="Wang Q."/>
            <person name="Wang P."/>
            <person name="Zhang Y."/>
            <person name="Cai C."/>
            <person name="Xu Y."/>
            <person name="Wang K."/>
            <person name="Zhou Z."/>
            <person name="Wang C."/>
            <person name="Geng S."/>
            <person name="Li B."/>
            <person name="Dong Q."/>
            <person name="Hou Y."/>
            <person name="Wang H."/>
            <person name="Ai P."/>
            <person name="Liu Z."/>
            <person name="Yi F."/>
            <person name="Sun M."/>
            <person name="An G."/>
            <person name="Cheng J."/>
            <person name="Zhang Y."/>
            <person name="Shi Q."/>
            <person name="Xie Y."/>
            <person name="Shi X."/>
            <person name="Chang Y."/>
            <person name="Huang F."/>
            <person name="Chen Y."/>
            <person name="Hong S."/>
            <person name="Mi L."/>
            <person name="Sun Q."/>
            <person name="Zhang L."/>
            <person name="Zhou B."/>
            <person name="Peng R."/>
            <person name="Zhang X."/>
            <person name="Liu F."/>
        </authorList>
    </citation>
    <scope>NUCLEOTIDE SEQUENCE [LARGE SCALE GENOMIC DNA]</scope>
    <source>
        <strain evidence="2">cv. PA1801</strain>
    </source>
</reference>
<dbReference type="PANTHER" id="PTHR13285:SF18">
    <property type="entry name" value="PROTEIN-CYSTEINE N-PALMITOYLTRANSFERASE RASP"/>
    <property type="match status" value="1"/>
</dbReference>
<evidence type="ECO:0000313" key="1">
    <source>
        <dbReference type="EMBL" id="KAA3454177.1"/>
    </source>
</evidence>
<dbReference type="PANTHER" id="PTHR13285">
    <property type="entry name" value="ACYLTRANSFERASE"/>
    <property type="match status" value="1"/>
</dbReference>
<dbReference type="OrthoDB" id="420606at2759"/>